<protein>
    <submittedName>
        <fullName evidence="1">Uncharacterized protein</fullName>
    </submittedName>
</protein>
<evidence type="ECO:0000313" key="1">
    <source>
        <dbReference type="EMBL" id="HFI91524.1"/>
    </source>
</evidence>
<dbReference type="AlphaFoldDB" id="A0A7V2ZK58"/>
<reference evidence="1" key="1">
    <citation type="journal article" date="2020" name="mSystems">
        <title>Genome- and Community-Level Interaction Insights into Carbon Utilization and Element Cycling Functions of Hydrothermarchaeota in Hydrothermal Sediment.</title>
        <authorList>
            <person name="Zhou Z."/>
            <person name="Liu Y."/>
            <person name="Xu W."/>
            <person name="Pan J."/>
            <person name="Luo Z.H."/>
            <person name="Li M."/>
        </authorList>
    </citation>
    <scope>NUCLEOTIDE SEQUENCE [LARGE SCALE GENOMIC DNA]</scope>
    <source>
        <strain evidence="1">SpSt-479</strain>
    </source>
</reference>
<organism evidence="1">
    <name type="scientific">Ignavibacterium album</name>
    <dbReference type="NCBI Taxonomy" id="591197"/>
    <lineage>
        <taxon>Bacteria</taxon>
        <taxon>Pseudomonadati</taxon>
        <taxon>Ignavibacteriota</taxon>
        <taxon>Ignavibacteria</taxon>
        <taxon>Ignavibacteriales</taxon>
        <taxon>Ignavibacteriaceae</taxon>
        <taxon>Ignavibacterium</taxon>
    </lineage>
</organism>
<accession>A0A7V2ZK58</accession>
<proteinExistence type="predicted"/>
<dbReference type="EMBL" id="DSUJ01000008">
    <property type="protein sequence ID" value="HFI91524.1"/>
    <property type="molecule type" value="Genomic_DNA"/>
</dbReference>
<comment type="caution">
    <text evidence="1">The sequence shown here is derived from an EMBL/GenBank/DDBJ whole genome shotgun (WGS) entry which is preliminary data.</text>
</comment>
<gene>
    <name evidence="1" type="ORF">ENS31_08370</name>
</gene>
<sequence length="122" mass="14264">MKINIVKYFLTVFIFFAFILFAIASSSDKKEKKLSLRQDQISYLEDLERQGMISIEANLNKTYINPLLWNQMDAKLKEDFSASLAIYCGNKKGTNLYWVEIYDKQSGKKLAKYSQSWGFDVY</sequence>
<name>A0A7V2ZK58_9BACT</name>